<name>A0ABX0PRJ6_9GAMM</name>
<evidence type="ECO:0000313" key="4">
    <source>
        <dbReference type="Proteomes" id="UP001318321"/>
    </source>
</evidence>
<dbReference type="EMBL" id="JAAQTO010000025">
    <property type="protein sequence ID" value="NIC05835.1"/>
    <property type="molecule type" value="Genomic_DNA"/>
</dbReference>
<dbReference type="PANTHER" id="PTHR33795:SF1">
    <property type="entry name" value="INSERTION ELEMENT IS150 PROTEIN INSJ"/>
    <property type="match status" value="1"/>
</dbReference>
<dbReference type="Pfam" id="PF13518">
    <property type="entry name" value="HTH_28"/>
    <property type="match status" value="2"/>
</dbReference>
<reference evidence="3 4" key="1">
    <citation type="submission" date="2020-03" db="EMBL/GenBank/DDBJ databases">
        <title>Identification of Halomonas strains.</title>
        <authorList>
            <person name="Xiao Z."/>
            <person name="Dong F."/>
            <person name="Wang Z."/>
            <person name="Zhao J.-Y."/>
        </authorList>
    </citation>
    <scope>NUCLEOTIDE SEQUENCE [LARGE SCALE GENOMIC DNA]</scope>
    <source>
        <strain evidence="3 4">DX6</strain>
    </source>
</reference>
<dbReference type="Proteomes" id="UP001318321">
    <property type="component" value="Unassembled WGS sequence"/>
</dbReference>
<comment type="similarity">
    <text evidence="1">Belongs to the IS150/IS1296 orfA family.</text>
</comment>
<sequence length="110" mass="12840">MAKYSAEFKLEVVLHHERQRDGAKRTAAHFGLDHGTVRMWVAAYRQHGYDGLIQRKRRRHYDVAFKLEVLRFLDQGGSIREACARFNIPGRFTIPAWQRRYASGGADEKH</sequence>
<dbReference type="InterPro" id="IPR055247">
    <property type="entry name" value="InsJ-like_HTH"/>
</dbReference>
<protein>
    <submittedName>
        <fullName evidence="3">Transposase</fullName>
    </submittedName>
</protein>
<dbReference type="PANTHER" id="PTHR33795">
    <property type="entry name" value="INSERTION ELEMENT IS150 PROTEIN INSJ"/>
    <property type="match status" value="1"/>
</dbReference>
<dbReference type="Gene3D" id="1.10.10.10">
    <property type="entry name" value="Winged helix-like DNA-binding domain superfamily/Winged helix DNA-binding domain"/>
    <property type="match status" value="2"/>
</dbReference>
<dbReference type="RefSeq" id="WP_167113960.1">
    <property type="nucleotide sequence ID" value="NZ_JAAQTO010000025.1"/>
</dbReference>
<dbReference type="SUPFAM" id="SSF48295">
    <property type="entry name" value="TrpR-like"/>
    <property type="match status" value="2"/>
</dbReference>
<gene>
    <name evidence="3" type="ORF">HBJ55_10395</name>
</gene>
<feature type="domain" description="Insertion element IS150 protein InsJ-like helix-turn-helix" evidence="2">
    <location>
        <begin position="8"/>
        <end position="59"/>
    </location>
</feature>
<evidence type="ECO:0000259" key="2">
    <source>
        <dbReference type="Pfam" id="PF13518"/>
    </source>
</evidence>
<organism evidence="3 4">
    <name type="scientific">Billgrantia bachuensis</name>
    <dbReference type="NCBI Taxonomy" id="2717286"/>
    <lineage>
        <taxon>Bacteria</taxon>
        <taxon>Pseudomonadati</taxon>
        <taxon>Pseudomonadota</taxon>
        <taxon>Gammaproteobacteria</taxon>
        <taxon>Oceanospirillales</taxon>
        <taxon>Halomonadaceae</taxon>
        <taxon>Billgrantia</taxon>
    </lineage>
</organism>
<evidence type="ECO:0000313" key="3">
    <source>
        <dbReference type="EMBL" id="NIC05835.1"/>
    </source>
</evidence>
<dbReference type="InterPro" id="IPR010921">
    <property type="entry name" value="Trp_repressor/repl_initiator"/>
</dbReference>
<proteinExistence type="inferred from homology"/>
<evidence type="ECO:0000256" key="1">
    <source>
        <dbReference type="ARBA" id="ARBA00038232"/>
    </source>
</evidence>
<comment type="caution">
    <text evidence="3">The sequence shown here is derived from an EMBL/GenBank/DDBJ whole genome shotgun (WGS) entry which is preliminary data.</text>
</comment>
<dbReference type="InterPro" id="IPR036388">
    <property type="entry name" value="WH-like_DNA-bd_sf"/>
</dbReference>
<feature type="domain" description="Insertion element IS150 protein InsJ-like helix-turn-helix" evidence="2">
    <location>
        <begin position="65"/>
        <end position="107"/>
    </location>
</feature>
<accession>A0ABX0PRJ6</accession>
<dbReference type="InterPro" id="IPR052057">
    <property type="entry name" value="IS150/IS1296_orfA-like"/>
</dbReference>
<keyword evidence="4" id="KW-1185">Reference proteome</keyword>